<dbReference type="Proteomes" id="UP000214365">
    <property type="component" value="Unassembled WGS sequence"/>
</dbReference>
<evidence type="ECO:0008006" key="6">
    <source>
        <dbReference type="Google" id="ProtNLM"/>
    </source>
</evidence>
<dbReference type="InterPro" id="IPR013083">
    <property type="entry name" value="Znf_RING/FYVE/PHD"/>
</dbReference>
<name>A0A225AXD1_TALAT</name>
<dbReference type="GeneID" id="31005501"/>
<evidence type="ECO:0000256" key="1">
    <source>
        <dbReference type="PROSITE-ProRule" id="PRU00175"/>
    </source>
</evidence>
<dbReference type="PROSITE" id="PS50089">
    <property type="entry name" value="ZF_RING_2"/>
    <property type="match status" value="1"/>
</dbReference>
<dbReference type="AlphaFoldDB" id="A0A225AXD1"/>
<organism evidence="4 5">
    <name type="scientific">Talaromyces atroroseus</name>
    <dbReference type="NCBI Taxonomy" id="1441469"/>
    <lineage>
        <taxon>Eukaryota</taxon>
        <taxon>Fungi</taxon>
        <taxon>Dikarya</taxon>
        <taxon>Ascomycota</taxon>
        <taxon>Pezizomycotina</taxon>
        <taxon>Eurotiomycetes</taxon>
        <taxon>Eurotiomycetidae</taxon>
        <taxon>Eurotiales</taxon>
        <taxon>Trichocomaceae</taxon>
        <taxon>Talaromyces</taxon>
        <taxon>Talaromyces sect. Trachyspermi</taxon>
    </lineage>
</organism>
<dbReference type="PANTHER" id="PTHR21540:SF0">
    <property type="entry name" value="PHD FAMILY PROTEIN"/>
    <property type="match status" value="1"/>
</dbReference>
<dbReference type="SUPFAM" id="SSF57850">
    <property type="entry name" value="RING/U-box"/>
    <property type="match status" value="1"/>
</dbReference>
<dbReference type="InterPro" id="IPR001841">
    <property type="entry name" value="Znf_RING"/>
</dbReference>
<proteinExistence type="predicted"/>
<feature type="domain" description="RING-type" evidence="2">
    <location>
        <begin position="113"/>
        <end position="161"/>
    </location>
</feature>
<dbReference type="STRING" id="1441469.A0A225AXD1"/>
<keyword evidence="1" id="KW-0863">Zinc-finger</keyword>
<evidence type="ECO:0000259" key="3">
    <source>
        <dbReference type="PROSITE" id="PS50966"/>
    </source>
</evidence>
<dbReference type="GO" id="GO:0008270">
    <property type="term" value="F:zinc ion binding"/>
    <property type="evidence" value="ECO:0007669"/>
    <property type="project" value="UniProtKB-KW"/>
</dbReference>
<comment type="caution">
    <text evidence="4">The sequence shown here is derived from an EMBL/GenBank/DDBJ whole genome shotgun (WGS) entry which is preliminary data.</text>
</comment>
<accession>A0A225AXD1</accession>
<dbReference type="PROSITE" id="PS50966">
    <property type="entry name" value="ZF_SWIM"/>
    <property type="match status" value="1"/>
</dbReference>
<dbReference type="Pfam" id="PF13639">
    <property type="entry name" value="zf-RING_2"/>
    <property type="match status" value="1"/>
</dbReference>
<dbReference type="InterPro" id="IPR039903">
    <property type="entry name" value="Zswim2"/>
</dbReference>
<evidence type="ECO:0000313" key="4">
    <source>
        <dbReference type="EMBL" id="OKL59115.1"/>
    </source>
</evidence>
<gene>
    <name evidence="4" type="ORF">UA08_05745</name>
</gene>
<keyword evidence="1" id="KW-0862">Zinc</keyword>
<protein>
    <recommendedName>
        <fullName evidence="6">RING-type domain-containing protein</fullName>
    </recommendedName>
</protein>
<dbReference type="InterPro" id="IPR007527">
    <property type="entry name" value="Znf_SWIM"/>
</dbReference>
<dbReference type="GO" id="GO:0061630">
    <property type="term" value="F:ubiquitin protein ligase activity"/>
    <property type="evidence" value="ECO:0007669"/>
    <property type="project" value="InterPro"/>
</dbReference>
<dbReference type="Gene3D" id="3.30.40.10">
    <property type="entry name" value="Zinc/RING finger domain, C3HC4 (zinc finger)"/>
    <property type="match status" value="1"/>
</dbReference>
<dbReference type="RefSeq" id="XP_020119236.1">
    <property type="nucleotide sequence ID" value="XM_020268048.1"/>
</dbReference>
<dbReference type="EMBL" id="LFMY01000008">
    <property type="protein sequence ID" value="OKL59115.1"/>
    <property type="molecule type" value="Genomic_DNA"/>
</dbReference>
<evidence type="ECO:0000313" key="5">
    <source>
        <dbReference type="Proteomes" id="UP000214365"/>
    </source>
</evidence>
<reference evidence="4 5" key="1">
    <citation type="submission" date="2015-06" db="EMBL/GenBank/DDBJ databases">
        <title>Talaromyces atroroseus IBT 11181 draft genome.</title>
        <authorList>
            <person name="Rasmussen K.B."/>
            <person name="Rasmussen S."/>
            <person name="Petersen B."/>
            <person name="Sicheritz-Ponten T."/>
            <person name="Mortensen U.H."/>
            <person name="Thrane U."/>
        </authorList>
    </citation>
    <scope>NUCLEOTIDE SEQUENCE [LARGE SCALE GENOMIC DNA]</scope>
    <source>
        <strain evidence="4 5">IBT 11181</strain>
    </source>
</reference>
<dbReference type="PANTHER" id="PTHR21540">
    <property type="entry name" value="RING FINGER AND SWIM DOMAIN-CONTAINING PROTEIN 2"/>
    <property type="match status" value="1"/>
</dbReference>
<sequence>MFVISRSRVDTGSALEEHVDMVGTVGNIYSVTISLQPSCTCPDALKGNQCKHIIYVLVNVLKVREDLRYQLAFLSSELQEIFDNAPLETKDDASFSSSDKESDGKRKPIDGECAICYMEFQPETEKIIWCETSCGNNIHKACFDQWAASSRENGVRCVYCRAEWPTTNPRDLDMKSLMGNAEYSEDGYLNVANAVGLSGERDYSTYNRFWRRRHFGRGYGSYYGYDDEYDY</sequence>
<dbReference type="Pfam" id="PF04434">
    <property type="entry name" value="SWIM"/>
    <property type="match status" value="1"/>
</dbReference>
<keyword evidence="1" id="KW-0479">Metal-binding</keyword>
<feature type="domain" description="SWIM-type" evidence="3">
    <location>
        <begin position="29"/>
        <end position="61"/>
    </location>
</feature>
<dbReference type="OrthoDB" id="2122982at2759"/>
<keyword evidence="5" id="KW-1185">Reference proteome</keyword>
<evidence type="ECO:0000259" key="2">
    <source>
        <dbReference type="PROSITE" id="PS50089"/>
    </source>
</evidence>